<accession>A0A8C5M7I5</accession>
<keyword evidence="3" id="KW-0732">Signal</keyword>
<dbReference type="OrthoDB" id="1908104at2759"/>
<feature type="domain" description="Cystatin" evidence="4">
    <location>
        <begin position="22"/>
        <end position="132"/>
    </location>
</feature>
<evidence type="ECO:0000256" key="2">
    <source>
        <dbReference type="ARBA" id="ARBA00023157"/>
    </source>
</evidence>
<proteinExistence type="inferred from homology"/>
<dbReference type="InterPro" id="IPR000010">
    <property type="entry name" value="Cystatin_dom"/>
</dbReference>
<keyword evidence="2" id="KW-1015">Disulfide bond</keyword>
<dbReference type="SMART" id="SM00043">
    <property type="entry name" value="CY"/>
    <property type="match status" value="1"/>
</dbReference>
<dbReference type="PROSITE" id="PS00287">
    <property type="entry name" value="CYSTATIN"/>
    <property type="match status" value="1"/>
</dbReference>
<keyword evidence="6" id="KW-1185">Reference proteome</keyword>
<dbReference type="GO" id="GO:0031982">
    <property type="term" value="C:vesicle"/>
    <property type="evidence" value="ECO:0007669"/>
    <property type="project" value="TreeGrafter"/>
</dbReference>
<evidence type="ECO:0000313" key="6">
    <source>
        <dbReference type="Proteomes" id="UP000694569"/>
    </source>
</evidence>
<dbReference type="GeneTree" id="ENSGT00940000154755"/>
<feature type="signal peptide" evidence="3">
    <location>
        <begin position="1"/>
        <end position="19"/>
    </location>
</feature>
<dbReference type="Proteomes" id="UP000694569">
    <property type="component" value="Unplaced"/>
</dbReference>
<evidence type="ECO:0000256" key="1">
    <source>
        <dbReference type="ARBA" id="ARBA00009403"/>
    </source>
</evidence>
<dbReference type="InterPro" id="IPR046350">
    <property type="entry name" value="Cystatin_sf"/>
</dbReference>
<dbReference type="PANTHER" id="PTHR46186">
    <property type="entry name" value="CYSTATIN"/>
    <property type="match status" value="1"/>
</dbReference>
<dbReference type="Ensembl" id="ENSLLET00000008201.1">
    <property type="protein sequence ID" value="ENSLLEP00000007885.1"/>
    <property type="gene ID" value="ENSLLEG00000004989.1"/>
</dbReference>
<reference evidence="5" key="1">
    <citation type="submission" date="2025-08" db="UniProtKB">
        <authorList>
            <consortium name="Ensembl"/>
        </authorList>
    </citation>
    <scope>IDENTIFICATION</scope>
</reference>
<dbReference type="Pfam" id="PF00031">
    <property type="entry name" value="Cystatin"/>
    <property type="match status" value="1"/>
</dbReference>
<dbReference type="InterPro" id="IPR018073">
    <property type="entry name" value="Prot_inh_cystat_CS"/>
</dbReference>
<evidence type="ECO:0000256" key="3">
    <source>
        <dbReference type="SAM" id="SignalP"/>
    </source>
</evidence>
<evidence type="ECO:0000259" key="4">
    <source>
        <dbReference type="SMART" id="SM00043"/>
    </source>
</evidence>
<comment type="similarity">
    <text evidence="1">Belongs to the cystatin family.</text>
</comment>
<protein>
    <recommendedName>
        <fullName evidence="4">Cystatin domain-containing protein</fullName>
    </recommendedName>
</protein>
<dbReference type="SUPFAM" id="SSF54403">
    <property type="entry name" value="Cystatin/monellin"/>
    <property type="match status" value="1"/>
</dbReference>
<dbReference type="GO" id="GO:0005737">
    <property type="term" value="C:cytoplasm"/>
    <property type="evidence" value="ECO:0007669"/>
    <property type="project" value="TreeGrafter"/>
</dbReference>
<feature type="chain" id="PRO_5034316013" description="Cystatin domain-containing protein" evidence="3">
    <location>
        <begin position="20"/>
        <end position="137"/>
    </location>
</feature>
<evidence type="ECO:0000313" key="5">
    <source>
        <dbReference type="Ensembl" id="ENSLLEP00000007885.1"/>
    </source>
</evidence>
<name>A0A8C5M7I5_9ANUR</name>
<sequence length="137" mass="15015">MAKLVVAVALCSLFGLVVGIGQMVGAPIPAGVNEECVQRALVYAMQQYNKGTNDMYLSKVMEVTSAKKQVVSGYNIMIQAVISRTMCKKPMTDYAQCAVHTEPHLAQTLTCEFTVYVVPWTGERKLTKQECGNGDFQ</sequence>
<reference evidence="5" key="2">
    <citation type="submission" date="2025-09" db="UniProtKB">
        <authorList>
            <consortium name="Ensembl"/>
        </authorList>
    </citation>
    <scope>IDENTIFICATION</scope>
</reference>
<dbReference type="FunFam" id="3.10.450.10:FF:000004">
    <property type="entry name" value="Cystatin C"/>
    <property type="match status" value="1"/>
</dbReference>
<dbReference type="Gene3D" id="3.10.450.10">
    <property type="match status" value="1"/>
</dbReference>
<dbReference type="PANTHER" id="PTHR46186:SF16">
    <property type="entry name" value="CYSTATIN-C"/>
    <property type="match status" value="1"/>
</dbReference>
<dbReference type="GO" id="GO:0004869">
    <property type="term" value="F:cysteine-type endopeptidase inhibitor activity"/>
    <property type="evidence" value="ECO:0007669"/>
    <property type="project" value="InterPro"/>
</dbReference>
<organism evidence="5 6">
    <name type="scientific">Leptobrachium leishanense</name>
    <name type="common">Leishan spiny toad</name>
    <dbReference type="NCBI Taxonomy" id="445787"/>
    <lineage>
        <taxon>Eukaryota</taxon>
        <taxon>Metazoa</taxon>
        <taxon>Chordata</taxon>
        <taxon>Craniata</taxon>
        <taxon>Vertebrata</taxon>
        <taxon>Euteleostomi</taxon>
        <taxon>Amphibia</taxon>
        <taxon>Batrachia</taxon>
        <taxon>Anura</taxon>
        <taxon>Pelobatoidea</taxon>
        <taxon>Megophryidae</taxon>
        <taxon>Leptobrachium</taxon>
    </lineage>
</organism>
<dbReference type="CDD" id="cd00042">
    <property type="entry name" value="CY"/>
    <property type="match status" value="1"/>
</dbReference>
<dbReference type="AlphaFoldDB" id="A0A8C5M7I5"/>
<dbReference type="GO" id="GO:0005615">
    <property type="term" value="C:extracellular space"/>
    <property type="evidence" value="ECO:0007669"/>
    <property type="project" value="TreeGrafter"/>
</dbReference>